<feature type="region of interest" description="Disordered" evidence="1">
    <location>
        <begin position="150"/>
        <end position="170"/>
    </location>
</feature>
<sequence length="170" mass="18100">MTRNLVEGAVSGLLATAAFTTVMLAGEHLGLLGEPPPQRIIRSALPGSKHRAKRGEHVLSGAAHFAFGGAGGALFALATGRRRARAVPGAAYGLLIWAVSYEWWVPALGLHQPAHRDRPGRQVVMAAGHVVYGASLAFFLNRLRRRFDHEQTAPERAHSPAHAAPEGAVQ</sequence>
<evidence type="ECO:0000256" key="1">
    <source>
        <dbReference type="SAM" id="MobiDB-lite"/>
    </source>
</evidence>
<gene>
    <name evidence="3" type="ORF">BJ981_002795</name>
</gene>
<accession>A0A7W9DQ34</accession>
<keyword evidence="2" id="KW-0472">Membrane</keyword>
<keyword evidence="2" id="KW-1133">Transmembrane helix</keyword>
<feature type="transmembrane region" description="Helical" evidence="2">
    <location>
        <begin position="122"/>
        <end position="140"/>
    </location>
</feature>
<feature type="transmembrane region" description="Helical" evidence="2">
    <location>
        <begin position="90"/>
        <end position="110"/>
    </location>
</feature>
<protein>
    <recommendedName>
        <fullName evidence="5">DUF1440 domain-containing protein</fullName>
    </recommendedName>
</protein>
<evidence type="ECO:0000256" key="2">
    <source>
        <dbReference type="SAM" id="Phobius"/>
    </source>
</evidence>
<evidence type="ECO:0000313" key="4">
    <source>
        <dbReference type="Proteomes" id="UP000588112"/>
    </source>
</evidence>
<dbReference type="InterPro" id="IPR046739">
    <property type="entry name" value="DUF6789"/>
</dbReference>
<name>A0A7W9DQ34_9ACTN</name>
<keyword evidence="4" id="KW-1185">Reference proteome</keyword>
<evidence type="ECO:0000313" key="3">
    <source>
        <dbReference type="EMBL" id="MBB5627096.1"/>
    </source>
</evidence>
<evidence type="ECO:0008006" key="5">
    <source>
        <dbReference type="Google" id="ProtNLM"/>
    </source>
</evidence>
<feature type="transmembrane region" description="Helical" evidence="2">
    <location>
        <begin position="58"/>
        <end position="78"/>
    </location>
</feature>
<dbReference type="EMBL" id="JACHBR010000001">
    <property type="protein sequence ID" value="MBB5627096.1"/>
    <property type="molecule type" value="Genomic_DNA"/>
</dbReference>
<dbReference type="Proteomes" id="UP000588112">
    <property type="component" value="Unassembled WGS sequence"/>
</dbReference>
<organism evidence="3 4">
    <name type="scientific">Sphaerisporangium krabiense</name>
    <dbReference type="NCBI Taxonomy" id="763782"/>
    <lineage>
        <taxon>Bacteria</taxon>
        <taxon>Bacillati</taxon>
        <taxon>Actinomycetota</taxon>
        <taxon>Actinomycetes</taxon>
        <taxon>Streptosporangiales</taxon>
        <taxon>Streptosporangiaceae</taxon>
        <taxon>Sphaerisporangium</taxon>
    </lineage>
</organism>
<keyword evidence="2" id="KW-0812">Transmembrane</keyword>
<proteinExistence type="predicted"/>
<dbReference type="RefSeq" id="WP_184611508.1">
    <property type="nucleotide sequence ID" value="NZ_BOOS01000047.1"/>
</dbReference>
<dbReference type="AlphaFoldDB" id="A0A7W9DQ34"/>
<dbReference type="Pfam" id="PF20587">
    <property type="entry name" value="DUF6789"/>
    <property type="match status" value="1"/>
</dbReference>
<reference evidence="3 4" key="1">
    <citation type="submission" date="2020-08" db="EMBL/GenBank/DDBJ databases">
        <title>Sequencing the genomes of 1000 actinobacteria strains.</title>
        <authorList>
            <person name="Klenk H.-P."/>
        </authorList>
    </citation>
    <scope>NUCLEOTIDE SEQUENCE [LARGE SCALE GENOMIC DNA]</scope>
    <source>
        <strain evidence="3 4">DSM 45790</strain>
    </source>
</reference>
<comment type="caution">
    <text evidence="3">The sequence shown here is derived from an EMBL/GenBank/DDBJ whole genome shotgun (WGS) entry which is preliminary data.</text>
</comment>